<evidence type="ECO:0000256" key="9">
    <source>
        <dbReference type="ARBA" id="ARBA00023268"/>
    </source>
</evidence>
<protein>
    <recommendedName>
        <fullName evidence="10">peptidoglycan glycosyltransferase</fullName>
        <ecNumber evidence="10">2.4.99.28</ecNumber>
    </recommendedName>
</protein>
<dbReference type="InterPro" id="IPR036950">
    <property type="entry name" value="PBP_transglycosylase"/>
</dbReference>
<dbReference type="InterPro" id="IPR001264">
    <property type="entry name" value="Glyco_trans_51"/>
</dbReference>
<sequence>MGLNTGFIHFLHRFKYAIGLGIVLGLSYYWSLPALLFPNSYTTVLEDRQGELLSAAIAPDGQWRFPPLDSVPNKFSTSLLTFEDQYFYYHPGVNPFAIFRALYQNLRSGHVVSGGSTLSMQVIRMSRNQPRTLLEKTIEVILATRLELRHSKKEILSKYASHAPFGGNVVGLEAATWRYFGRSPQHISWAEAALLAVLPNSPALLHPGKNTDKLKEKRNRLLLRLHQKGHLDSLSYALALEEALPLAPKPLPQLAPHLLDFVIKSGYQGQRIRSTLDKTWQLRLLDKVQNHKSRLAAQQVFNAAAVLIEVNSGACLAYVGNMPAIDSEHGPSVDIVQAYRSTGSILKPFLYAASLDQGALSSRSLVNDIPSFFNGFNPRNFTKNYEGMVPLEDALVRSLNIPFVWTLKAYGLERFHQLLQELPLTSIQQTPSHYGLSLILGGAETSLWEATGAYASMGRVLNQYFNYAEPHRYRAEDWHLPYFIQNEALAKNMEKRKTSLLSAGSIYQTMESLSTLYRPDEESFWQQFDSPQKIAWKTGTSYGFRDAWAIGVNPQYAVGVWVGNADGEGRPELTGVKMAAPLLFDVWSFLPASPWFEKPNSDLREIKVCSTSGLLPSEYCTDTQVLLQPYTTVQDLGKCSYHVQVFLDKEEQFQINSSCYSLSESKSQTWFVLPPVQAFYYQKNHLHYQALPPFAPYCSAGHSAKSLMDIIYPKDLSKVFIPKELNEEKGKVVFEAVHQEKSVIYWHLDHEYLGATQGIHQMGIYASAGKHTLTLVDEKGRSISQSIEVLSK</sequence>
<evidence type="ECO:0000256" key="11">
    <source>
        <dbReference type="ARBA" id="ARBA00049902"/>
    </source>
</evidence>
<dbReference type="EC" id="2.4.99.28" evidence="10"/>
<keyword evidence="7" id="KW-0808">Transferase</keyword>
<evidence type="ECO:0000256" key="5">
    <source>
        <dbReference type="ARBA" id="ARBA00022670"/>
    </source>
</evidence>
<dbReference type="Pfam" id="PF00905">
    <property type="entry name" value="Transpeptidase"/>
    <property type="match status" value="1"/>
</dbReference>
<accession>A0ABT8F850</accession>
<comment type="catalytic activity">
    <reaction evidence="11">
        <text>[GlcNAc-(1-&gt;4)-Mur2Ac(oyl-L-Ala-gamma-D-Glu-L-Lys-D-Ala-D-Ala)](n)-di-trans,octa-cis-undecaprenyl diphosphate + beta-D-GlcNAc-(1-&gt;4)-Mur2Ac(oyl-L-Ala-gamma-D-Glu-L-Lys-D-Ala-D-Ala)-di-trans,octa-cis-undecaprenyl diphosphate = [GlcNAc-(1-&gt;4)-Mur2Ac(oyl-L-Ala-gamma-D-Glu-L-Lys-D-Ala-D-Ala)](n+1)-di-trans,octa-cis-undecaprenyl diphosphate + di-trans,octa-cis-undecaprenyl diphosphate + H(+)</text>
        <dbReference type="Rhea" id="RHEA:23708"/>
        <dbReference type="Rhea" id="RHEA-COMP:9602"/>
        <dbReference type="Rhea" id="RHEA-COMP:9603"/>
        <dbReference type="ChEBI" id="CHEBI:15378"/>
        <dbReference type="ChEBI" id="CHEBI:58405"/>
        <dbReference type="ChEBI" id="CHEBI:60033"/>
        <dbReference type="ChEBI" id="CHEBI:78435"/>
        <dbReference type="EC" id="2.4.99.28"/>
    </reaction>
</comment>
<dbReference type="Pfam" id="PF00912">
    <property type="entry name" value="Transgly"/>
    <property type="match status" value="1"/>
</dbReference>
<name>A0ABT8F850_9BACT</name>
<dbReference type="Gene3D" id="3.40.710.10">
    <property type="entry name" value="DD-peptidase/beta-lactamase superfamily"/>
    <property type="match status" value="1"/>
</dbReference>
<evidence type="ECO:0000256" key="6">
    <source>
        <dbReference type="ARBA" id="ARBA00022676"/>
    </source>
</evidence>
<keyword evidence="9" id="KW-0511">Multifunctional enzyme</keyword>
<dbReference type="InterPro" id="IPR001460">
    <property type="entry name" value="PCN-bd_Tpept"/>
</dbReference>
<comment type="similarity">
    <text evidence="2">In the C-terminal section; belongs to the transpeptidase family.</text>
</comment>
<dbReference type="InterPro" id="IPR009647">
    <property type="entry name" value="PBP_C"/>
</dbReference>
<dbReference type="RefSeq" id="WP_320005189.1">
    <property type="nucleotide sequence ID" value="NZ_JAUHJS010000007.1"/>
</dbReference>
<dbReference type="SUPFAM" id="SSF53955">
    <property type="entry name" value="Lysozyme-like"/>
    <property type="match status" value="1"/>
</dbReference>
<comment type="pathway">
    <text evidence="1">Cell wall biogenesis; peptidoglycan biosynthesis.</text>
</comment>
<evidence type="ECO:0000256" key="8">
    <source>
        <dbReference type="ARBA" id="ARBA00022801"/>
    </source>
</evidence>
<comment type="caution">
    <text evidence="15">The sequence shown here is derived from an EMBL/GenBank/DDBJ whole genome shotgun (WGS) entry which is preliminary data.</text>
</comment>
<dbReference type="InterPro" id="IPR023346">
    <property type="entry name" value="Lysozyme-like_dom_sf"/>
</dbReference>
<gene>
    <name evidence="15" type="primary">pbpC</name>
    <name evidence="15" type="ORF">QWY31_14165</name>
</gene>
<dbReference type="Gene3D" id="1.10.3810.10">
    <property type="entry name" value="Biosynthetic peptidoglycan transglycosylase-like"/>
    <property type="match status" value="1"/>
</dbReference>
<dbReference type="NCBIfam" id="TIGR02073">
    <property type="entry name" value="PBP_1c"/>
    <property type="match status" value="1"/>
</dbReference>
<dbReference type="InterPro" id="IPR012338">
    <property type="entry name" value="Beta-lactam/transpept-like"/>
</dbReference>
<evidence type="ECO:0000256" key="4">
    <source>
        <dbReference type="ARBA" id="ARBA00022645"/>
    </source>
</evidence>
<dbReference type="PANTHER" id="PTHR32282:SF15">
    <property type="entry name" value="PENICILLIN-BINDING PROTEIN 1C"/>
    <property type="match status" value="1"/>
</dbReference>
<organism evidence="15 16">
    <name type="scientific">Shiella aurantiaca</name>
    <dbReference type="NCBI Taxonomy" id="3058365"/>
    <lineage>
        <taxon>Bacteria</taxon>
        <taxon>Pseudomonadati</taxon>
        <taxon>Bacteroidota</taxon>
        <taxon>Cytophagia</taxon>
        <taxon>Cytophagales</taxon>
        <taxon>Shiellaceae</taxon>
        <taxon>Shiella</taxon>
    </lineage>
</organism>
<evidence type="ECO:0000256" key="2">
    <source>
        <dbReference type="ARBA" id="ARBA00007090"/>
    </source>
</evidence>
<keyword evidence="5" id="KW-0645">Protease</keyword>
<comment type="similarity">
    <text evidence="3">In the N-terminal section; belongs to the glycosyltransferase 51 family.</text>
</comment>
<dbReference type="InterPro" id="IPR011815">
    <property type="entry name" value="PBP_1c"/>
</dbReference>
<keyword evidence="6" id="KW-0328">Glycosyltransferase</keyword>
<dbReference type="Pfam" id="PF06832">
    <property type="entry name" value="BiPBP_C"/>
    <property type="match status" value="1"/>
</dbReference>
<dbReference type="SUPFAM" id="SSF56601">
    <property type="entry name" value="beta-lactamase/transpeptidase-like"/>
    <property type="match status" value="1"/>
</dbReference>
<reference evidence="15" key="1">
    <citation type="submission" date="2023-06" db="EMBL/GenBank/DDBJ databases">
        <title>Cytophagales bacterium Strain LB-30, isolated from soil.</title>
        <authorList>
            <person name="Liu B."/>
        </authorList>
    </citation>
    <scope>NUCLEOTIDE SEQUENCE</scope>
    <source>
        <strain evidence="15">LB-30</strain>
    </source>
</reference>
<evidence type="ECO:0000313" key="15">
    <source>
        <dbReference type="EMBL" id="MDN4166651.1"/>
    </source>
</evidence>
<proteinExistence type="inferred from homology"/>
<dbReference type="Proteomes" id="UP001168552">
    <property type="component" value="Unassembled WGS sequence"/>
</dbReference>
<evidence type="ECO:0000256" key="7">
    <source>
        <dbReference type="ARBA" id="ARBA00022679"/>
    </source>
</evidence>
<dbReference type="PANTHER" id="PTHR32282">
    <property type="entry name" value="BINDING PROTEIN TRANSPEPTIDASE, PUTATIVE-RELATED"/>
    <property type="match status" value="1"/>
</dbReference>
<evidence type="ECO:0000259" key="13">
    <source>
        <dbReference type="Pfam" id="PF00912"/>
    </source>
</evidence>
<evidence type="ECO:0000259" key="14">
    <source>
        <dbReference type="Pfam" id="PF06832"/>
    </source>
</evidence>
<feature type="domain" description="Glycosyl transferase family 51" evidence="13">
    <location>
        <begin position="64"/>
        <end position="224"/>
    </location>
</feature>
<evidence type="ECO:0000259" key="12">
    <source>
        <dbReference type="Pfam" id="PF00905"/>
    </source>
</evidence>
<keyword evidence="4" id="KW-0121">Carboxypeptidase</keyword>
<evidence type="ECO:0000256" key="3">
    <source>
        <dbReference type="ARBA" id="ARBA00007739"/>
    </source>
</evidence>
<evidence type="ECO:0000256" key="1">
    <source>
        <dbReference type="ARBA" id="ARBA00004752"/>
    </source>
</evidence>
<dbReference type="EMBL" id="JAUHJS010000007">
    <property type="protein sequence ID" value="MDN4166651.1"/>
    <property type="molecule type" value="Genomic_DNA"/>
</dbReference>
<keyword evidence="8" id="KW-0378">Hydrolase</keyword>
<feature type="domain" description="Penicillin-binding protein transpeptidase" evidence="12">
    <location>
        <begin position="304"/>
        <end position="426"/>
    </location>
</feature>
<evidence type="ECO:0000313" key="16">
    <source>
        <dbReference type="Proteomes" id="UP001168552"/>
    </source>
</evidence>
<evidence type="ECO:0000256" key="10">
    <source>
        <dbReference type="ARBA" id="ARBA00044770"/>
    </source>
</evidence>
<dbReference type="InterPro" id="IPR050396">
    <property type="entry name" value="Glycosyltr_51/Transpeptidase"/>
</dbReference>
<feature type="domain" description="Penicillin-binding C-terminal" evidence="14">
    <location>
        <begin position="704"/>
        <end position="784"/>
    </location>
</feature>
<keyword evidence="16" id="KW-1185">Reference proteome</keyword>